<evidence type="ECO:0000313" key="1">
    <source>
        <dbReference type="Proteomes" id="UP000887577"/>
    </source>
</evidence>
<protein>
    <submittedName>
        <fullName evidence="2">Uncharacterized protein</fullName>
    </submittedName>
</protein>
<name>A0A914YK54_9BILA</name>
<evidence type="ECO:0000313" key="2">
    <source>
        <dbReference type="WBParaSite" id="PSU_v2.g20723.t1"/>
    </source>
</evidence>
<keyword evidence="1" id="KW-1185">Reference proteome</keyword>
<dbReference type="WBParaSite" id="PSU_v2.g20723.t1">
    <property type="protein sequence ID" value="PSU_v2.g20723.t1"/>
    <property type="gene ID" value="PSU_v2.g20723"/>
</dbReference>
<dbReference type="AlphaFoldDB" id="A0A914YK54"/>
<accession>A0A914YK54</accession>
<reference evidence="2" key="1">
    <citation type="submission" date="2022-11" db="UniProtKB">
        <authorList>
            <consortium name="WormBaseParasite"/>
        </authorList>
    </citation>
    <scope>IDENTIFICATION</scope>
</reference>
<dbReference type="Proteomes" id="UP000887577">
    <property type="component" value="Unplaced"/>
</dbReference>
<organism evidence="1 2">
    <name type="scientific">Panagrolaimus superbus</name>
    <dbReference type="NCBI Taxonomy" id="310955"/>
    <lineage>
        <taxon>Eukaryota</taxon>
        <taxon>Metazoa</taxon>
        <taxon>Ecdysozoa</taxon>
        <taxon>Nematoda</taxon>
        <taxon>Chromadorea</taxon>
        <taxon>Rhabditida</taxon>
        <taxon>Tylenchina</taxon>
        <taxon>Panagrolaimomorpha</taxon>
        <taxon>Panagrolaimoidea</taxon>
        <taxon>Panagrolaimidae</taxon>
        <taxon>Panagrolaimus</taxon>
    </lineage>
</organism>
<proteinExistence type="predicted"/>
<sequence length="79" mass="9274">MAKNYRERQMAENAHEQRNFNYFEAGIINVLNGNIVDRDTMEAKIILNAFNHEELNTLSMISHNKKIVYEDETTFLTPL</sequence>